<evidence type="ECO:0008006" key="6">
    <source>
        <dbReference type="Google" id="ProtNLM"/>
    </source>
</evidence>
<evidence type="ECO:0000313" key="4">
    <source>
        <dbReference type="EMBL" id="KZV90397.1"/>
    </source>
</evidence>
<reference evidence="4 5" key="1">
    <citation type="journal article" date="2016" name="Mol. Biol. Evol.">
        <title>Comparative Genomics of Early-Diverging Mushroom-Forming Fungi Provides Insights into the Origins of Lignocellulose Decay Capabilities.</title>
        <authorList>
            <person name="Nagy L.G."/>
            <person name="Riley R."/>
            <person name="Tritt A."/>
            <person name="Adam C."/>
            <person name="Daum C."/>
            <person name="Floudas D."/>
            <person name="Sun H."/>
            <person name="Yadav J.S."/>
            <person name="Pangilinan J."/>
            <person name="Larsson K.H."/>
            <person name="Matsuura K."/>
            <person name="Barry K."/>
            <person name="Labutti K."/>
            <person name="Kuo R."/>
            <person name="Ohm R.A."/>
            <person name="Bhattacharya S.S."/>
            <person name="Shirouzu T."/>
            <person name="Yoshinaga Y."/>
            <person name="Martin F.M."/>
            <person name="Grigoriev I.V."/>
            <person name="Hibbett D.S."/>
        </authorList>
    </citation>
    <scope>NUCLEOTIDE SEQUENCE [LARGE SCALE GENOMIC DNA]</scope>
    <source>
        <strain evidence="4 5">HHB12029</strain>
    </source>
</reference>
<dbReference type="Pfam" id="PF01165">
    <property type="entry name" value="Ribosomal_S21"/>
    <property type="match status" value="1"/>
</dbReference>
<dbReference type="GO" id="GO:0005763">
    <property type="term" value="C:mitochondrial small ribosomal subunit"/>
    <property type="evidence" value="ECO:0007669"/>
    <property type="project" value="TreeGrafter"/>
</dbReference>
<dbReference type="OrthoDB" id="2501249at2759"/>
<feature type="non-terminal residue" evidence="4">
    <location>
        <position position="1"/>
    </location>
</feature>
<evidence type="ECO:0000256" key="3">
    <source>
        <dbReference type="ARBA" id="ARBA00023274"/>
    </source>
</evidence>
<dbReference type="InterPro" id="IPR052837">
    <property type="entry name" value="Mitoribosomal_bS21"/>
</dbReference>
<gene>
    <name evidence="4" type="ORF">EXIGLDRAFT_589621</name>
</gene>
<dbReference type="STRING" id="1314781.A0A165GEG5"/>
<keyword evidence="3" id="KW-0687">Ribonucleoprotein</keyword>
<feature type="non-terminal residue" evidence="4">
    <location>
        <position position="68"/>
    </location>
</feature>
<dbReference type="EMBL" id="KV426049">
    <property type="protein sequence ID" value="KZV90397.1"/>
    <property type="molecule type" value="Genomic_DNA"/>
</dbReference>
<evidence type="ECO:0000256" key="1">
    <source>
        <dbReference type="ARBA" id="ARBA00006640"/>
    </source>
</evidence>
<evidence type="ECO:0000313" key="5">
    <source>
        <dbReference type="Proteomes" id="UP000077266"/>
    </source>
</evidence>
<name>A0A165GEG5_EXIGL</name>
<protein>
    <recommendedName>
        <fullName evidence="6">Ribosomal protein S21</fullName>
    </recommendedName>
</protein>
<keyword evidence="2" id="KW-0689">Ribosomal protein</keyword>
<organism evidence="4 5">
    <name type="scientific">Exidia glandulosa HHB12029</name>
    <dbReference type="NCBI Taxonomy" id="1314781"/>
    <lineage>
        <taxon>Eukaryota</taxon>
        <taxon>Fungi</taxon>
        <taxon>Dikarya</taxon>
        <taxon>Basidiomycota</taxon>
        <taxon>Agaricomycotina</taxon>
        <taxon>Agaricomycetes</taxon>
        <taxon>Auriculariales</taxon>
        <taxon>Exidiaceae</taxon>
        <taxon>Exidia</taxon>
    </lineage>
</organism>
<evidence type="ECO:0000256" key="2">
    <source>
        <dbReference type="ARBA" id="ARBA00022980"/>
    </source>
</evidence>
<dbReference type="PANTHER" id="PTHR41237">
    <property type="entry name" value="37S RIBOSOMAL PROTEIN MRP21, MITOCHONDRIAL"/>
    <property type="match status" value="1"/>
</dbReference>
<dbReference type="GO" id="GO:0070124">
    <property type="term" value="P:mitochondrial translational initiation"/>
    <property type="evidence" value="ECO:0007669"/>
    <property type="project" value="TreeGrafter"/>
</dbReference>
<dbReference type="PANTHER" id="PTHR41237:SF1">
    <property type="entry name" value="SMALL RIBOSOMAL SUBUNIT PROTEIN BS21M"/>
    <property type="match status" value="1"/>
</dbReference>
<comment type="similarity">
    <text evidence="1">Belongs to the bacterial ribosomal protein bS21 family.</text>
</comment>
<proteinExistence type="inferred from homology"/>
<dbReference type="GO" id="GO:0003735">
    <property type="term" value="F:structural constituent of ribosome"/>
    <property type="evidence" value="ECO:0007669"/>
    <property type="project" value="InterPro"/>
</dbReference>
<accession>A0A165GEG5</accession>
<dbReference type="InterPro" id="IPR001911">
    <property type="entry name" value="Ribosomal_bS21"/>
</dbReference>
<dbReference type="AlphaFoldDB" id="A0A165GEG5"/>
<keyword evidence="5" id="KW-1185">Reference proteome</keyword>
<dbReference type="InParanoid" id="A0A165GEG5"/>
<sequence length="68" mass="8024">PAHHLHPGRSVKVVNGNIALAYGSLRAILKRNNVESELRRAARHEKKGYKRRRLRSERWRRLFADQAR</sequence>
<dbReference type="Proteomes" id="UP000077266">
    <property type="component" value="Unassembled WGS sequence"/>
</dbReference>